<evidence type="ECO:0000256" key="7">
    <source>
        <dbReference type="HAMAP-Rule" id="MF_01508"/>
    </source>
</evidence>
<dbReference type="NCBIfam" id="NF003229">
    <property type="entry name" value="PRK04195.1-5"/>
    <property type="match status" value="1"/>
</dbReference>
<evidence type="ECO:0000256" key="4">
    <source>
        <dbReference type="ARBA" id="ARBA00022741"/>
    </source>
</evidence>
<dbReference type="Gene3D" id="1.10.8.60">
    <property type="match status" value="1"/>
</dbReference>
<dbReference type="SMART" id="SM00382">
    <property type="entry name" value="AAA"/>
    <property type="match status" value="1"/>
</dbReference>
<gene>
    <name evidence="7" type="primary">rfcL</name>
    <name evidence="10" type="ORF">GCM10007116_09090</name>
    <name evidence="9" type="ORF">HS1genome_0966</name>
</gene>
<dbReference type="Gene3D" id="3.40.50.300">
    <property type="entry name" value="P-loop containing nucleotide triphosphate hydrolases"/>
    <property type="match status" value="1"/>
</dbReference>
<dbReference type="SUPFAM" id="SSF52540">
    <property type="entry name" value="P-loop containing nucleoside triphosphate hydrolases"/>
    <property type="match status" value="1"/>
</dbReference>
<dbReference type="EMBL" id="BMQS01000007">
    <property type="protein sequence ID" value="GGT93559.1"/>
    <property type="molecule type" value="Genomic_DNA"/>
</dbReference>
<evidence type="ECO:0000256" key="2">
    <source>
        <dbReference type="ARBA" id="ARBA00014793"/>
    </source>
</evidence>
<evidence type="ECO:0000313" key="11">
    <source>
        <dbReference type="Proteomes" id="UP000276741"/>
    </source>
</evidence>
<dbReference type="EMBL" id="AP018553">
    <property type="protein sequence ID" value="BBD72577.1"/>
    <property type="molecule type" value="Genomic_DNA"/>
</dbReference>
<dbReference type="Proteomes" id="UP000616143">
    <property type="component" value="Unassembled WGS sequence"/>
</dbReference>
<accession>A0A348B325</accession>
<evidence type="ECO:0000256" key="1">
    <source>
        <dbReference type="ARBA" id="ARBA00006878"/>
    </source>
</evidence>
<reference evidence="10" key="1">
    <citation type="journal article" date="2014" name="Int. J. Syst. Evol. Microbiol.">
        <title>Complete genome sequence of Corynebacterium casei LMG S-19264T (=DSM 44701T), isolated from a smear-ripened cheese.</title>
        <authorList>
            <consortium name="US DOE Joint Genome Institute (JGI-PGF)"/>
            <person name="Walter F."/>
            <person name="Albersmeier A."/>
            <person name="Kalinowski J."/>
            <person name="Ruckert C."/>
        </authorList>
    </citation>
    <scope>NUCLEOTIDE SEQUENCE</scope>
    <source>
        <strain evidence="10">JCM 31740</strain>
    </source>
</reference>
<dbReference type="GeneID" id="38666469"/>
<dbReference type="CDD" id="cd18140">
    <property type="entry name" value="HLD_clamp_RFC"/>
    <property type="match status" value="1"/>
</dbReference>
<organism evidence="9 11">
    <name type="scientific">Sulfodiicoccus acidiphilus</name>
    <dbReference type="NCBI Taxonomy" id="1670455"/>
    <lineage>
        <taxon>Archaea</taxon>
        <taxon>Thermoproteota</taxon>
        <taxon>Thermoprotei</taxon>
        <taxon>Sulfolobales</taxon>
        <taxon>Sulfolobaceae</taxon>
        <taxon>Sulfodiicoccus</taxon>
    </lineage>
</organism>
<feature type="binding site" evidence="7">
    <location>
        <begin position="48"/>
        <end position="55"/>
    </location>
    <ligand>
        <name>ATP</name>
        <dbReference type="ChEBI" id="CHEBI:30616"/>
    </ligand>
</feature>
<feature type="domain" description="AAA+ ATPase" evidence="8">
    <location>
        <begin position="40"/>
        <end position="162"/>
    </location>
</feature>
<dbReference type="InterPro" id="IPR027417">
    <property type="entry name" value="P-loop_NTPase"/>
</dbReference>
<keyword evidence="11" id="KW-1185">Reference proteome</keyword>
<reference evidence="10" key="4">
    <citation type="submission" date="2020-09" db="EMBL/GenBank/DDBJ databases">
        <authorList>
            <person name="Sun Q."/>
            <person name="Ohkuma M."/>
        </authorList>
    </citation>
    <scope>NUCLEOTIDE SEQUENCE</scope>
    <source>
        <strain evidence="10">JCM 31740</strain>
    </source>
</reference>
<dbReference type="GO" id="GO:0016887">
    <property type="term" value="F:ATP hydrolysis activity"/>
    <property type="evidence" value="ECO:0007669"/>
    <property type="project" value="InterPro"/>
</dbReference>
<dbReference type="InterPro" id="IPR047854">
    <property type="entry name" value="RFC_lid"/>
</dbReference>
<dbReference type="OrthoDB" id="8658at2157"/>
<evidence type="ECO:0000313" key="9">
    <source>
        <dbReference type="EMBL" id="BBD72577.1"/>
    </source>
</evidence>
<reference evidence="9" key="3">
    <citation type="journal article" date="2019" name="BMC Res. Notes">
        <title>Complete genome sequence of the Sulfodiicoccus acidiphilus strain HS-1T, the first crenarchaeon that lacks polB3, isolated from an acidic hot spring in Ohwaku-dani, Hakone, Japan.</title>
        <authorList>
            <person name="Sakai H.D."/>
            <person name="Kurosawa N."/>
        </authorList>
    </citation>
    <scope>NUCLEOTIDE SEQUENCE</scope>
    <source>
        <strain evidence="9">HS-1</strain>
    </source>
</reference>
<evidence type="ECO:0000256" key="6">
    <source>
        <dbReference type="ARBA" id="ARBA00032141"/>
    </source>
</evidence>
<evidence type="ECO:0000256" key="3">
    <source>
        <dbReference type="ARBA" id="ARBA00022705"/>
    </source>
</evidence>
<dbReference type="AlphaFoldDB" id="A0A348B325"/>
<dbReference type="KEGG" id="sacd:HS1genome_0966"/>
<dbReference type="Pfam" id="PF00004">
    <property type="entry name" value="AAA"/>
    <property type="match status" value="1"/>
</dbReference>
<dbReference type="GO" id="GO:0005524">
    <property type="term" value="F:ATP binding"/>
    <property type="evidence" value="ECO:0007669"/>
    <property type="project" value="UniProtKB-UniRule"/>
</dbReference>
<reference evidence="11" key="2">
    <citation type="submission" date="2018-04" db="EMBL/GenBank/DDBJ databases">
        <title>Complete genome sequence of Sulfodiicoccus acidiphilus strain HS-1.</title>
        <authorList>
            <person name="Sakai H.D."/>
            <person name="Kurosawa N."/>
        </authorList>
    </citation>
    <scope>NUCLEOTIDE SEQUENCE [LARGE SCALE GENOMIC DNA]</scope>
    <source>
        <strain evidence="11">HS-1</strain>
    </source>
</reference>
<evidence type="ECO:0000259" key="8">
    <source>
        <dbReference type="SMART" id="SM00382"/>
    </source>
</evidence>
<evidence type="ECO:0000256" key="5">
    <source>
        <dbReference type="ARBA" id="ARBA00022840"/>
    </source>
</evidence>
<name>A0A348B325_9CREN</name>
<dbReference type="Proteomes" id="UP000276741">
    <property type="component" value="Chromosome"/>
</dbReference>
<dbReference type="RefSeq" id="WP_126449855.1">
    <property type="nucleotide sequence ID" value="NZ_AP018553.1"/>
</dbReference>
<keyword evidence="4 7" id="KW-0547">Nucleotide-binding</keyword>
<comment type="subunit">
    <text evidence="7">Heteromultimer composed of small subunits (RfcS) and large subunits (RfcL).</text>
</comment>
<dbReference type="CDD" id="cd00009">
    <property type="entry name" value="AAA"/>
    <property type="match status" value="1"/>
</dbReference>
<dbReference type="HAMAP" id="MF_01508">
    <property type="entry name" value="RfcL"/>
    <property type="match status" value="1"/>
</dbReference>
<dbReference type="InterPro" id="IPR023935">
    <property type="entry name" value="Rep_factor-C_lsu"/>
</dbReference>
<dbReference type="PANTHER" id="PTHR23389:SF6">
    <property type="entry name" value="REPLICATION FACTOR C SUBUNIT 1"/>
    <property type="match status" value="1"/>
</dbReference>
<comment type="function">
    <text evidence="7">Part of the RFC clamp loader complex which loads the PCNA sliding clamp onto DNA.</text>
</comment>
<protein>
    <recommendedName>
        <fullName evidence="2 7">Replication factor C large subunit</fullName>
        <shortName evidence="7">RFC large subunit</shortName>
    </recommendedName>
    <alternativeName>
        <fullName evidence="6 7">Clamp loader large subunit</fullName>
    </alternativeName>
</protein>
<proteinExistence type="inferred from homology"/>
<dbReference type="GO" id="GO:0006260">
    <property type="term" value="P:DNA replication"/>
    <property type="evidence" value="ECO:0007669"/>
    <property type="project" value="UniProtKB-UniRule"/>
</dbReference>
<dbReference type="InterPro" id="IPR003593">
    <property type="entry name" value="AAA+_ATPase"/>
</dbReference>
<sequence length="408" mass="46730">MRLPWFVKYRPKSLSEVENQEEAKSQLKEWITSWLHGKPGKKSVLLYGPPGVGKTTLAEALARDFDLELFELNASDSRRLQEIERTAKVASTSSTLFGKKGKLLLLDEVDGMDSKEDRGGFQALLQLVDSTDNPVLLTANDPWDPSMRELRARCQLIELKKLGKVSSRRVLKRICEMEKVRCDEDALNEIIEESEGDLRYAINALQAVAEGRGSVTRQSVEATIRKERELDPFETLRSVFWARYAWQARNAVSSSRVDYEMLLRWFDENLPLQFEDFKDLSRAYAALSRASLFSSRARYVSWDLLSYVFDIMGIGLAFAEAGKSKPGWKAKWRKYQFPQYISSMARTKSSREVRDSLLSKIASKTHCSMSKVKNDVLSTLRLKPSKEVADYFGLTEDELKYLKTLWSL</sequence>
<dbReference type="GO" id="GO:0003689">
    <property type="term" value="F:DNA clamp loader activity"/>
    <property type="evidence" value="ECO:0007669"/>
    <property type="project" value="UniProtKB-UniRule"/>
</dbReference>
<keyword evidence="3 7" id="KW-0235">DNA replication</keyword>
<dbReference type="Pfam" id="PF21960">
    <property type="entry name" value="RCF1-5-like_lid"/>
    <property type="match status" value="1"/>
</dbReference>
<evidence type="ECO:0000313" key="10">
    <source>
        <dbReference type="EMBL" id="GGT93559.1"/>
    </source>
</evidence>
<comment type="similarity">
    <text evidence="1 7">Belongs to the activator 1 small subunits family. RfcL subfamily.</text>
</comment>
<dbReference type="InterPro" id="IPR003959">
    <property type="entry name" value="ATPase_AAA_core"/>
</dbReference>
<keyword evidence="5 7" id="KW-0067">ATP-binding</keyword>
<dbReference type="PANTHER" id="PTHR23389">
    <property type="entry name" value="CHROMOSOME TRANSMISSION FIDELITY FACTOR 18"/>
    <property type="match status" value="1"/>
</dbReference>